<dbReference type="OrthoDB" id="7679523at2"/>
<keyword evidence="1" id="KW-0472">Membrane</keyword>
<proteinExistence type="predicted"/>
<feature type="transmembrane region" description="Helical" evidence="1">
    <location>
        <begin position="61"/>
        <end position="84"/>
    </location>
</feature>
<gene>
    <name evidence="2" type="ORF">GCM10011316_13350</name>
</gene>
<dbReference type="AlphaFoldDB" id="A0A916WZG7"/>
<keyword evidence="1" id="KW-0812">Transmembrane</keyword>
<name>A0A916WZG7_9HYPH</name>
<organism evidence="2 3">
    <name type="scientific">Roseibium aquae</name>
    <dbReference type="NCBI Taxonomy" id="1323746"/>
    <lineage>
        <taxon>Bacteria</taxon>
        <taxon>Pseudomonadati</taxon>
        <taxon>Pseudomonadota</taxon>
        <taxon>Alphaproteobacteria</taxon>
        <taxon>Hyphomicrobiales</taxon>
        <taxon>Stappiaceae</taxon>
        <taxon>Roseibium</taxon>
    </lineage>
</organism>
<keyword evidence="1" id="KW-1133">Transmembrane helix</keyword>
<feature type="transmembrane region" description="Helical" evidence="1">
    <location>
        <begin position="21"/>
        <end position="41"/>
    </location>
</feature>
<dbReference type="EMBL" id="BMFA01000003">
    <property type="protein sequence ID" value="GGB42773.1"/>
    <property type="molecule type" value="Genomic_DNA"/>
</dbReference>
<reference evidence="2" key="1">
    <citation type="journal article" date="2014" name="Int. J. Syst. Evol. Microbiol.">
        <title>Complete genome sequence of Corynebacterium casei LMG S-19264T (=DSM 44701T), isolated from a smear-ripened cheese.</title>
        <authorList>
            <consortium name="US DOE Joint Genome Institute (JGI-PGF)"/>
            <person name="Walter F."/>
            <person name="Albersmeier A."/>
            <person name="Kalinowski J."/>
            <person name="Ruckert C."/>
        </authorList>
    </citation>
    <scope>NUCLEOTIDE SEQUENCE</scope>
    <source>
        <strain evidence="2">CGMCC 1.12426</strain>
    </source>
</reference>
<reference evidence="2" key="2">
    <citation type="submission" date="2020-09" db="EMBL/GenBank/DDBJ databases">
        <authorList>
            <person name="Sun Q."/>
            <person name="Zhou Y."/>
        </authorList>
    </citation>
    <scope>NUCLEOTIDE SEQUENCE</scope>
    <source>
        <strain evidence="2">CGMCC 1.12426</strain>
    </source>
</reference>
<accession>A0A916WZG7</accession>
<sequence>MSKTPILGRFRLPENPLLRLLLVNGLLGVLISFIFLAGVLAANVGNLRVLILNADNPVLPVLMLIVSLIVTLGSVVMGSAIMMLREPDQKRPGGGQRIKTAALQLMDTGDMVLVPVPVRPRRQG</sequence>
<evidence type="ECO:0000313" key="2">
    <source>
        <dbReference type="EMBL" id="GGB42773.1"/>
    </source>
</evidence>
<keyword evidence="3" id="KW-1185">Reference proteome</keyword>
<dbReference type="Proteomes" id="UP000605148">
    <property type="component" value="Unassembled WGS sequence"/>
</dbReference>
<evidence type="ECO:0000313" key="3">
    <source>
        <dbReference type="Proteomes" id="UP000605148"/>
    </source>
</evidence>
<dbReference type="RefSeq" id="WP_150495309.1">
    <property type="nucleotide sequence ID" value="NZ_BMFA01000003.1"/>
</dbReference>
<evidence type="ECO:0000256" key="1">
    <source>
        <dbReference type="SAM" id="Phobius"/>
    </source>
</evidence>
<comment type="caution">
    <text evidence="2">The sequence shown here is derived from an EMBL/GenBank/DDBJ whole genome shotgun (WGS) entry which is preliminary data.</text>
</comment>
<protein>
    <submittedName>
        <fullName evidence="2">Uncharacterized protein</fullName>
    </submittedName>
</protein>